<comment type="caution">
    <text evidence="2">The sequence shown here is derived from an EMBL/GenBank/DDBJ whole genome shotgun (WGS) entry which is preliminary data.</text>
</comment>
<dbReference type="Proteomes" id="UP000663832">
    <property type="component" value="Unassembled WGS sequence"/>
</dbReference>
<feature type="coiled-coil region" evidence="1">
    <location>
        <begin position="275"/>
        <end position="302"/>
    </location>
</feature>
<proteinExistence type="predicted"/>
<dbReference type="EMBL" id="CAJNOM010000432">
    <property type="protein sequence ID" value="CAF1434891.1"/>
    <property type="molecule type" value="Genomic_DNA"/>
</dbReference>
<evidence type="ECO:0000256" key="1">
    <source>
        <dbReference type="SAM" id="Coils"/>
    </source>
</evidence>
<dbReference type="OrthoDB" id="10026252at2759"/>
<dbReference type="AlphaFoldDB" id="A0A814RUM8"/>
<keyword evidence="4" id="KW-1185">Reference proteome</keyword>
<keyword evidence="1" id="KW-0175">Coiled coil</keyword>
<evidence type="ECO:0000313" key="5">
    <source>
        <dbReference type="Proteomes" id="UP000663877"/>
    </source>
</evidence>
<dbReference type="Proteomes" id="UP000663877">
    <property type="component" value="Unassembled WGS sequence"/>
</dbReference>
<evidence type="ECO:0000313" key="3">
    <source>
        <dbReference type="EMBL" id="CAF1434891.1"/>
    </source>
</evidence>
<protein>
    <submittedName>
        <fullName evidence="2">Uncharacterized protein</fullName>
    </submittedName>
</protein>
<organism evidence="2 5">
    <name type="scientific">Adineta steineri</name>
    <dbReference type="NCBI Taxonomy" id="433720"/>
    <lineage>
        <taxon>Eukaryota</taxon>
        <taxon>Metazoa</taxon>
        <taxon>Spiralia</taxon>
        <taxon>Gnathifera</taxon>
        <taxon>Rotifera</taxon>
        <taxon>Eurotatoria</taxon>
        <taxon>Bdelloidea</taxon>
        <taxon>Adinetida</taxon>
        <taxon>Adinetidae</taxon>
        <taxon>Adineta</taxon>
    </lineage>
</organism>
<feature type="coiled-coil region" evidence="1">
    <location>
        <begin position="117"/>
        <end position="151"/>
    </location>
</feature>
<evidence type="ECO:0000313" key="2">
    <source>
        <dbReference type="EMBL" id="CAF1139179.1"/>
    </source>
</evidence>
<accession>A0A814RUM8</accession>
<evidence type="ECO:0000313" key="4">
    <source>
        <dbReference type="Proteomes" id="UP000663832"/>
    </source>
</evidence>
<dbReference type="EMBL" id="CAJNOI010000156">
    <property type="protein sequence ID" value="CAF1139179.1"/>
    <property type="molecule type" value="Genomic_DNA"/>
</dbReference>
<sequence>MMDIQQTYASSSVTDSYNNESILPPSLFSFESTINSSSKLTNNSSYEKDSLLDEQLRFEKQIAHESSIKTQNSFITTYTSLQTILSQTQLKLATIFLQETEYLKFREQQLEYEEQSLTKRIIKIENIQNERKQIENEFNKIKDRLEMAVIQLTKFQNDGVEILQKLFNKSHQIDEQLSGLICQCVASLNRSQTIIHSKINEFSQKSNHIQSELTNRQVIMRNTQLSITLILELVTTLNQFNVQHSQDITMTTINFEKQYQQFINTSEMTKNNLDINKEMSEIHILEKEKIQLEEELLEQTILLENIHTIIGKVIR</sequence>
<reference evidence="2" key="1">
    <citation type="submission" date="2021-02" db="EMBL/GenBank/DDBJ databases">
        <authorList>
            <person name="Nowell W R."/>
        </authorList>
    </citation>
    <scope>NUCLEOTIDE SEQUENCE</scope>
</reference>
<name>A0A814RUM8_9BILA</name>
<gene>
    <name evidence="2" type="ORF">BJG266_LOCUS23447</name>
    <name evidence="3" type="ORF">QVE165_LOCUS39209</name>
</gene>